<dbReference type="Proteomes" id="UP001147760">
    <property type="component" value="Unassembled WGS sequence"/>
</dbReference>
<dbReference type="EMBL" id="JAPWDO010000008">
    <property type="protein sequence ID" value="KAJ5458812.1"/>
    <property type="molecule type" value="Genomic_DNA"/>
</dbReference>
<comment type="caution">
    <text evidence="1">The sequence shown here is derived from an EMBL/GenBank/DDBJ whole genome shotgun (WGS) entry which is preliminary data.</text>
</comment>
<accession>A0A9X0BGX2</accession>
<name>A0A9X0BGX2_9EURO</name>
<evidence type="ECO:0000313" key="1">
    <source>
        <dbReference type="EMBL" id="KAJ5458812.1"/>
    </source>
</evidence>
<evidence type="ECO:0000313" key="2">
    <source>
        <dbReference type="Proteomes" id="UP001147760"/>
    </source>
</evidence>
<gene>
    <name evidence="1" type="ORF">N7530_010756</name>
</gene>
<keyword evidence="2" id="KW-1185">Reference proteome</keyword>
<dbReference type="AlphaFoldDB" id="A0A9X0BGX2"/>
<dbReference type="OrthoDB" id="2423195at2759"/>
<reference evidence="1" key="2">
    <citation type="journal article" date="2023" name="IMA Fungus">
        <title>Comparative genomic study of the Penicillium genus elucidates a diverse pangenome and 15 lateral gene transfer events.</title>
        <authorList>
            <person name="Petersen C."/>
            <person name="Sorensen T."/>
            <person name="Nielsen M.R."/>
            <person name="Sondergaard T.E."/>
            <person name="Sorensen J.L."/>
            <person name="Fitzpatrick D.A."/>
            <person name="Frisvad J.C."/>
            <person name="Nielsen K.L."/>
        </authorList>
    </citation>
    <scope>NUCLEOTIDE SEQUENCE</scope>
    <source>
        <strain evidence="1">IBT 17660</strain>
    </source>
</reference>
<reference evidence="1" key="1">
    <citation type="submission" date="2022-12" db="EMBL/GenBank/DDBJ databases">
        <authorList>
            <person name="Petersen C."/>
        </authorList>
    </citation>
    <scope>NUCLEOTIDE SEQUENCE</scope>
    <source>
        <strain evidence="1">IBT 17660</strain>
    </source>
</reference>
<sequence>MEAIDLVTREPDNQITLGARLIRIKYREITLSHMFKATELRKDPTKARLIFTKLSPILSRPEAWYRRTYPLETTLDLYLKESDACLKKLKDRTKTIRDLLTAALKLCDGLGDYPEL</sequence>
<proteinExistence type="predicted"/>
<protein>
    <submittedName>
        <fullName evidence="1">Uncharacterized protein</fullName>
    </submittedName>
</protein>
<organism evidence="1 2">
    <name type="scientific">Penicillium desertorum</name>
    <dbReference type="NCBI Taxonomy" id="1303715"/>
    <lineage>
        <taxon>Eukaryota</taxon>
        <taxon>Fungi</taxon>
        <taxon>Dikarya</taxon>
        <taxon>Ascomycota</taxon>
        <taxon>Pezizomycotina</taxon>
        <taxon>Eurotiomycetes</taxon>
        <taxon>Eurotiomycetidae</taxon>
        <taxon>Eurotiales</taxon>
        <taxon>Aspergillaceae</taxon>
        <taxon>Penicillium</taxon>
    </lineage>
</organism>